<organism evidence="2 3">
    <name type="scientific">Methyloceanibacter methanicus</name>
    <dbReference type="NCBI Taxonomy" id="1774968"/>
    <lineage>
        <taxon>Bacteria</taxon>
        <taxon>Pseudomonadati</taxon>
        <taxon>Pseudomonadota</taxon>
        <taxon>Alphaproteobacteria</taxon>
        <taxon>Hyphomicrobiales</taxon>
        <taxon>Hyphomicrobiaceae</taxon>
        <taxon>Methyloceanibacter</taxon>
    </lineage>
</organism>
<dbReference type="GO" id="GO:0016757">
    <property type="term" value="F:glycosyltransferase activity"/>
    <property type="evidence" value="ECO:0007669"/>
    <property type="project" value="TreeGrafter"/>
</dbReference>
<dbReference type="AlphaFoldDB" id="A0A1E3W619"/>
<sequence>MKPLVSFIYLGRQGALGRFALELAQSAARAAGQRFGFIISSDSEVADDFAASGLDVFQVPTFRQATPINLLKRFPATRRRLLEHLKETDPAAVVMLMPHVWSPLLAPAIRKLGIKYVTIIHDVVPHPGDRTAIVTPWLRRDAKEADLVITLCRAVAERIVTSKLAPPERVLPLFHPDLTYGAMPKIRERHDPLRLLFFGRIMAYKGLPLLIDAVEALRQSGLEVDLGVAGSGALGEDRVRLEAMGADMTNRWIADSEVRDIFSRFDAMACSHVEASQSGVVSAAFGNGLPVVAMPIGGIAEQVVDGRTGLLARQITAPAFADAIRRLATEPGLYESIARTLIEEAPHRSMDRFLSQIASEVRRLAPGRTA</sequence>
<dbReference type="Pfam" id="PF13579">
    <property type="entry name" value="Glyco_trans_4_4"/>
    <property type="match status" value="1"/>
</dbReference>
<dbReference type="PANTHER" id="PTHR45947:SF3">
    <property type="entry name" value="SULFOQUINOVOSYL TRANSFERASE SQD2"/>
    <property type="match status" value="1"/>
</dbReference>
<feature type="domain" description="Glycosyltransferase subfamily 4-like N-terminal" evidence="1">
    <location>
        <begin position="15"/>
        <end position="171"/>
    </location>
</feature>
<evidence type="ECO:0000313" key="2">
    <source>
        <dbReference type="EMBL" id="ODS01231.1"/>
    </source>
</evidence>
<keyword evidence="3" id="KW-1185">Reference proteome</keyword>
<dbReference type="STRING" id="1774968.AUC68_12785"/>
<proteinExistence type="predicted"/>
<gene>
    <name evidence="2" type="ORF">AUC68_12785</name>
</gene>
<accession>A0A1E3W619</accession>
<dbReference type="RefSeq" id="WP_069436066.1">
    <property type="nucleotide sequence ID" value="NZ_LPWG01000002.1"/>
</dbReference>
<dbReference type="PANTHER" id="PTHR45947">
    <property type="entry name" value="SULFOQUINOVOSYL TRANSFERASE SQD2"/>
    <property type="match status" value="1"/>
</dbReference>
<dbReference type="SUPFAM" id="SSF53756">
    <property type="entry name" value="UDP-Glycosyltransferase/glycogen phosphorylase"/>
    <property type="match status" value="1"/>
</dbReference>
<dbReference type="EMBL" id="LPWG01000002">
    <property type="protein sequence ID" value="ODS01231.1"/>
    <property type="molecule type" value="Genomic_DNA"/>
</dbReference>
<dbReference type="CDD" id="cd03801">
    <property type="entry name" value="GT4_PimA-like"/>
    <property type="match status" value="1"/>
</dbReference>
<dbReference type="Pfam" id="PF13692">
    <property type="entry name" value="Glyco_trans_1_4"/>
    <property type="match status" value="1"/>
</dbReference>
<name>A0A1E3W619_9HYPH</name>
<dbReference type="InterPro" id="IPR028098">
    <property type="entry name" value="Glyco_trans_4-like_N"/>
</dbReference>
<dbReference type="Gene3D" id="3.40.50.2000">
    <property type="entry name" value="Glycogen Phosphorylase B"/>
    <property type="match status" value="2"/>
</dbReference>
<dbReference type="Proteomes" id="UP000094501">
    <property type="component" value="Unassembled WGS sequence"/>
</dbReference>
<reference evidence="2 3" key="1">
    <citation type="journal article" date="2016" name="Environ. Microbiol.">
        <title>New Methyloceanibacter diversity from North Sea sediments includes methanotroph containing solely the soluble methane monooxygenase.</title>
        <authorList>
            <person name="Vekeman B."/>
            <person name="Kerckhof F.M."/>
            <person name="Cremers G."/>
            <person name="de Vos P."/>
            <person name="Vandamme P."/>
            <person name="Boon N."/>
            <person name="Op den Camp H.J."/>
            <person name="Heylen K."/>
        </authorList>
    </citation>
    <scope>NUCLEOTIDE SEQUENCE [LARGE SCALE GENOMIC DNA]</scope>
    <source>
        <strain evidence="2 3">R-67174</strain>
    </source>
</reference>
<evidence type="ECO:0000313" key="3">
    <source>
        <dbReference type="Proteomes" id="UP000094501"/>
    </source>
</evidence>
<protein>
    <recommendedName>
        <fullName evidence="1">Glycosyltransferase subfamily 4-like N-terminal domain-containing protein</fullName>
    </recommendedName>
</protein>
<evidence type="ECO:0000259" key="1">
    <source>
        <dbReference type="Pfam" id="PF13579"/>
    </source>
</evidence>
<comment type="caution">
    <text evidence="2">The sequence shown here is derived from an EMBL/GenBank/DDBJ whole genome shotgun (WGS) entry which is preliminary data.</text>
</comment>
<dbReference type="InterPro" id="IPR050194">
    <property type="entry name" value="Glycosyltransferase_grp1"/>
</dbReference>
<dbReference type="OrthoDB" id="9790710at2"/>